<feature type="chain" id="PRO_5028036866" evidence="8">
    <location>
        <begin position="21"/>
        <end position="381"/>
    </location>
</feature>
<evidence type="ECO:0000256" key="4">
    <source>
        <dbReference type="ARBA" id="ARBA00022989"/>
    </source>
</evidence>
<keyword evidence="4" id="KW-1133">Transmembrane helix</keyword>
<feature type="domain" description="Ig-like" evidence="9">
    <location>
        <begin position="140"/>
        <end position="228"/>
    </location>
</feature>
<evidence type="ECO:0000256" key="3">
    <source>
        <dbReference type="ARBA" id="ARBA00022729"/>
    </source>
</evidence>
<dbReference type="SMART" id="SM00409">
    <property type="entry name" value="IG"/>
    <property type="match status" value="2"/>
</dbReference>
<evidence type="ECO:0000256" key="8">
    <source>
        <dbReference type="SAM" id="SignalP"/>
    </source>
</evidence>
<keyword evidence="3 8" id="KW-0732">Signal</keyword>
<name>A0A6P7M2T9_BETSP</name>
<dbReference type="PANTHER" id="PTHR44969:SF1">
    <property type="entry name" value="CELL SURFACE A33 ANTIGEN"/>
    <property type="match status" value="1"/>
</dbReference>
<dbReference type="InterPro" id="IPR003598">
    <property type="entry name" value="Ig_sub2"/>
</dbReference>
<keyword evidence="7" id="KW-0393">Immunoglobulin domain</keyword>
<keyword evidence="2" id="KW-0812">Transmembrane</keyword>
<dbReference type="Pfam" id="PF07686">
    <property type="entry name" value="V-set"/>
    <property type="match status" value="1"/>
</dbReference>
<evidence type="ECO:0000259" key="9">
    <source>
        <dbReference type="PROSITE" id="PS50835"/>
    </source>
</evidence>
<keyword evidence="5" id="KW-0472">Membrane</keyword>
<accession>A0A6P7M2T9</accession>
<dbReference type="SUPFAM" id="SSF48726">
    <property type="entry name" value="Immunoglobulin"/>
    <property type="match status" value="2"/>
</dbReference>
<dbReference type="InterPro" id="IPR013783">
    <property type="entry name" value="Ig-like_fold"/>
</dbReference>
<proteinExistence type="predicted"/>
<dbReference type="Gene3D" id="2.60.40.10">
    <property type="entry name" value="Immunoglobulins"/>
    <property type="match status" value="2"/>
</dbReference>
<dbReference type="InterPro" id="IPR013106">
    <property type="entry name" value="Ig_V-set"/>
</dbReference>
<dbReference type="GeneID" id="114852554"/>
<dbReference type="PROSITE" id="PS50835">
    <property type="entry name" value="IG_LIKE"/>
    <property type="match status" value="2"/>
</dbReference>
<dbReference type="GO" id="GO:0005886">
    <property type="term" value="C:plasma membrane"/>
    <property type="evidence" value="ECO:0007669"/>
    <property type="project" value="InterPro"/>
</dbReference>
<feature type="domain" description="Ig-like" evidence="9">
    <location>
        <begin position="19"/>
        <end position="117"/>
    </location>
</feature>
<dbReference type="InterPro" id="IPR007110">
    <property type="entry name" value="Ig-like_dom"/>
</dbReference>
<comment type="subcellular location">
    <subcellularLocation>
        <location evidence="1">Membrane</location>
        <topology evidence="1">Single-pass type I membrane protein</topology>
    </subcellularLocation>
</comment>
<dbReference type="RefSeq" id="XP_029000885.1">
    <property type="nucleotide sequence ID" value="XM_029145052.3"/>
</dbReference>
<evidence type="ECO:0000256" key="7">
    <source>
        <dbReference type="ARBA" id="ARBA00023319"/>
    </source>
</evidence>
<organism evidence="10 11">
    <name type="scientific">Betta splendens</name>
    <name type="common">Siamese fighting fish</name>
    <dbReference type="NCBI Taxonomy" id="158456"/>
    <lineage>
        <taxon>Eukaryota</taxon>
        <taxon>Metazoa</taxon>
        <taxon>Chordata</taxon>
        <taxon>Craniata</taxon>
        <taxon>Vertebrata</taxon>
        <taxon>Euteleostomi</taxon>
        <taxon>Actinopterygii</taxon>
        <taxon>Neopterygii</taxon>
        <taxon>Teleostei</taxon>
        <taxon>Neoteleostei</taxon>
        <taxon>Acanthomorphata</taxon>
        <taxon>Anabantaria</taxon>
        <taxon>Anabantiformes</taxon>
        <taxon>Anabantoidei</taxon>
        <taxon>Osphronemidae</taxon>
        <taxon>Betta</taxon>
    </lineage>
</organism>
<dbReference type="Proteomes" id="UP000515150">
    <property type="component" value="Chromosome 3"/>
</dbReference>
<keyword evidence="10" id="KW-1185">Reference proteome</keyword>
<protein>
    <submittedName>
        <fullName evidence="11">Cell surface A33 antigen-like isoform X2</fullName>
    </submittedName>
</protein>
<dbReference type="Pfam" id="PF13927">
    <property type="entry name" value="Ig_3"/>
    <property type="match status" value="1"/>
</dbReference>
<evidence type="ECO:0000313" key="11">
    <source>
        <dbReference type="RefSeq" id="XP_029000885.1"/>
    </source>
</evidence>
<evidence type="ECO:0000256" key="5">
    <source>
        <dbReference type="ARBA" id="ARBA00023136"/>
    </source>
</evidence>
<dbReference type="SMART" id="SM00406">
    <property type="entry name" value="IGv"/>
    <property type="match status" value="1"/>
</dbReference>
<dbReference type="PANTHER" id="PTHR44969">
    <property type="entry name" value="CELL SURFACE A33 ANTIGEN"/>
    <property type="match status" value="1"/>
</dbReference>
<evidence type="ECO:0000256" key="2">
    <source>
        <dbReference type="ARBA" id="ARBA00022692"/>
    </source>
</evidence>
<sequence length="381" mass="40575">MEGMLASLALLCLLLTVANAVTVTIPKPNYEVAKGDNITIPCSFSAVDQTKLILMQWTVRSDGTGAEENDFIYYPDGSSDIPQTFTGRVTVNADIPNGKFNLNLFSVAMTDQGTYKCHLLVKSDTSKSAANTYVLVLVAPSIPQCNLQGKAEYGQNINLTCLSTEGSPAPTYTWQSLDVQNNPRPMDPKTTSNAGILSLYNISKDTSGYYICTSANKIRSAKCNFTLSVMPQILRIMRIMTKTWLKMVMVVGMRRYALHKTPTLRVPLIARMMSTRTKVSVAMTAAATTTTAAATTTTAAATTTTAAATTTTAAGTTTTAAGTTTTAAGTTTTDVATTLIAVTNTVTAKSATMTTVGMMMTDATMTAGMVVRMITLRWALL</sequence>
<reference evidence="11" key="1">
    <citation type="submission" date="2025-08" db="UniProtKB">
        <authorList>
            <consortium name="RefSeq"/>
        </authorList>
    </citation>
    <scope>IDENTIFICATION</scope>
</reference>
<gene>
    <name evidence="11" type="primary">LOC114852554</name>
</gene>
<dbReference type="InterPro" id="IPR036179">
    <property type="entry name" value="Ig-like_dom_sf"/>
</dbReference>
<dbReference type="AlphaFoldDB" id="A0A6P7M2T9"/>
<dbReference type="FunFam" id="2.60.40.10:FF:000095">
    <property type="entry name" value="immunoglobulin superfamily member 11 isoform X1"/>
    <property type="match status" value="1"/>
</dbReference>
<dbReference type="InterPro" id="IPR003599">
    <property type="entry name" value="Ig_sub"/>
</dbReference>
<evidence type="ECO:0000256" key="6">
    <source>
        <dbReference type="ARBA" id="ARBA00023157"/>
    </source>
</evidence>
<dbReference type="SMART" id="SM00408">
    <property type="entry name" value="IGc2"/>
    <property type="match status" value="1"/>
</dbReference>
<dbReference type="InterPro" id="IPR042474">
    <property type="entry name" value="A33"/>
</dbReference>
<feature type="signal peptide" evidence="8">
    <location>
        <begin position="1"/>
        <end position="20"/>
    </location>
</feature>
<evidence type="ECO:0000313" key="10">
    <source>
        <dbReference type="Proteomes" id="UP000515150"/>
    </source>
</evidence>
<evidence type="ECO:0000256" key="1">
    <source>
        <dbReference type="ARBA" id="ARBA00004479"/>
    </source>
</evidence>
<keyword evidence="6" id="KW-1015">Disulfide bond</keyword>